<feature type="transmembrane region" description="Helical" evidence="1">
    <location>
        <begin position="67"/>
        <end position="85"/>
    </location>
</feature>
<feature type="transmembrane region" description="Helical" evidence="1">
    <location>
        <begin position="37"/>
        <end position="55"/>
    </location>
</feature>
<dbReference type="Proteomes" id="UP000438196">
    <property type="component" value="Unassembled WGS sequence"/>
</dbReference>
<evidence type="ECO:0000313" key="3">
    <source>
        <dbReference type="Proteomes" id="UP000438196"/>
    </source>
</evidence>
<keyword evidence="1" id="KW-1133">Transmembrane helix</keyword>
<comment type="caution">
    <text evidence="2">The sequence shown here is derived from an EMBL/GenBank/DDBJ whole genome shotgun (WGS) entry which is preliminary data.</text>
</comment>
<evidence type="ECO:0000313" key="2">
    <source>
        <dbReference type="EMBL" id="MUF08125.1"/>
    </source>
</evidence>
<accession>A0A6I3WCY4</accession>
<dbReference type="AlphaFoldDB" id="A0A6I3WCY4"/>
<feature type="transmembrane region" description="Helical" evidence="1">
    <location>
        <begin position="124"/>
        <end position="144"/>
    </location>
</feature>
<sequence>MRASNKNTLTVASAVSLLTFLIFSGMIKENYVSADTAFLLLFSSVLMGFYVVLAFVEKMLERYFKDFKVTVIFWGLLLAILGYVARLRAITDINGIFHIDASAFPMTLVAGTTLHLAKLMLWPCIIVVVITALILLLICLGRFFDSDSSAEEKWGIYVPTMAAMIACGIGWIFIYSNLSPERRAEILYRIAHMTDFNETFRCVGIDDQKYSAVFLGPEQRRVLVAPKLEEFWLEKKAYVLRRVDVPESFSVLECSAQNPQLVEQLLPDAFDSSEQ</sequence>
<feature type="transmembrane region" description="Helical" evidence="1">
    <location>
        <begin position="156"/>
        <end position="175"/>
    </location>
</feature>
<reference evidence="2 3" key="1">
    <citation type="submission" date="2019-11" db="EMBL/GenBank/DDBJ databases">
        <title>Pseudomonas karstica sp. nov. and Pseudomonas spelaei sp. nov. from karst caves.</title>
        <authorList>
            <person name="Zeman M."/>
        </authorList>
    </citation>
    <scope>NUCLEOTIDE SEQUENCE [LARGE SCALE GENOMIC DNA]</scope>
    <source>
        <strain evidence="2 3">CCM 7893</strain>
    </source>
</reference>
<gene>
    <name evidence="2" type="ORF">GNF76_27680</name>
</gene>
<name>A0A6I3WCY4_9PSED</name>
<proteinExistence type="predicted"/>
<keyword evidence="1" id="KW-0812">Transmembrane</keyword>
<organism evidence="2 3">
    <name type="scientific">Pseudomonas spelaei</name>
    <dbReference type="NCBI Taxonomy" id="1055469"/>
    <lineage>
        <taxon>Bacteria</taxon>
        <taxon>Pseudomonadati</taxon>
        <taxon>Pseudomonadota</taxon>
        <taxon>Gammaproteobacteria</taxon>
        <taxon>Pseudomonadales</taxon>
        <taxon>Pseudomonadaceae</taxon>
        <taxon>Pseudomonas</taxon>
    </lineage>
</organism>
<protein>
    <submittedName>
        <fullName evidence="2">Uncharacterized protein</fullName>
    </submittedName>
</protein>
<dbReference type="EMBL" id="WNNK01000040">
    <property type="protein sequence ID" value="MUF08125.1"/>
    <property type="molecule type" value="Genomic_DNA"/>
</dbReference>
<evidence type="ECO:0000256" key="1">
    <source>
        <dbReference type="SAM" id="Phobius"/>
    </source>
</evidence>
<keyword evidence="1" id="KW-0472">Membrane</keyword>
<dbReference type="RefSeq" id="WP_155586237.1">
    <property type="nucleotide sequence ID" value="NZ_JBHSTH010000015.1"/>
</dbReference>
<keyword evidence="3" id="KW-1185">Reference proteome</keyword>
<dbReference type="OrthoDB" id="6433686at2"/>
<feature type="transmembrane region" description="Helical" evidence="1">
    <location>
        <begin position="7"/>
        <end position="25"/>
    </location>
</feature>